<dbReference type="Proteomes" id="UP000292082">
    <property type="component" value="Unassembled WGS sequence"/>
</dbReference>
<keyword evidence="3" id="KW-1185">Reference proteome</keyword>
<accession>A0A4Q9PYS0</accession>
<evidence type="ECO:0000313" key="2">
    <source>
        <dbReference type="EMBL" id="TBU59464.1"/>
    </source>
</evidence>
<sequence>MNSVPNSNMRTSYYLPSPPTACHPACPAPPAGVIALGTPHSTATATLILHHANGPTTFNPRSSNVWTGMTRGAPSAPTDDLRTQQEWLSLERQRLEGPRWQAYGGRHSIPADGRHHRRFTISRTNAMRCRYGRPIWMEMKKVGGAGEGSSYDFCIDYSGYKVRGTVKV</sequence>
<protein>
    <submittedName>
        <fullName evidence="2">Uncharacterized protein</fullName>
    </submittedName>
</protein>
<evidence type="ECO:0000313" key="3">
    <source>
        <dbReference type="Proteomes" id="UP000292082"/>
    </source>
</evidence>
<dbReference type="AlphaFoldDB" id="A0A4Q9PYS0"/>
<proteinExistence type="predicted"/>
<dbReference type="EMBL" id="ML145114">
    <property type="protein sequence ID" value="TBU59464.1"/>
    <property type="molecule type" value="Genomic_DNA"/>
</dbReference>
<reference evidence="2 3" key="1">
    <citation type="submission" date="2019-01" db="EMBL/GenBank/DDBJ databases">
        <title>Draft genome sequences of three monokaryotic isolates of the white-rot basidiomycete fungus Dichomitus squalens.</title>
        <authorList>
            <consortium name="DOE Joint Genome Institute"/>
            <person name="Lopez S.C."/>
            <person name="Andreopoulos B."/>
            <person name="Pangilinan J."/>
            <person name="Lipzen A."/>
            <person name="Riley R."/>
            <person name="Ahrendt S."/>
            <person name="Ng V."/>
            <person name="Barry K."/>
            <person name="Daum C."/>
            <person name="Grigoriev I.V."/>
            <person name="Hilden K.S."/>
            <person name="Makela M.R."/>
            <person name="de Vries R.P."/>
        </authorList>
    </citation>
    <scope>NUCLEOTIDE SEQUENCE [LARGE SCALE GENOMIC DNA]</scope>
    <source>
        <strain evidence="2 3">CBS 464.89</strain>
    </source>
</reference>
<feature type="region of interest" description="Disordered" evidence="1">
    <location>
        <begin position="54"/>
        <end position="81"/>
    </location>
</feature>
<name>A0A4Q9PYS0_9APHY</name>
<organism evidence="2 3">
    <name type="scientific">Dichomitus squalens</name>
    <dbReference type="NCBI Taxonomy" id="114155"/>
    <lineage>
        <taxon>Eukaryota</taxon>
        <taxon>Fungi</taxon>
        <taxon>Dikarya</taxon>
        <taxon>Basidiomycota</taxon>
        <taxon>Agaricomycotina</taxon>
        <taxon>Agaricomycetes</taxon>
        <taxon>Polyporales</taxon>
        <taxon>Polyporaceae</taxon>
        <taxon>Dichomitus</taxon>
    </lineage>
</organism>
<feature type="compositionally biased region" description="Polar residues" evidence="1">
    <location>
        <begin position="54"/>
        <end position="67"/>
    </location>
</feature>
<gene>
    <name evidence="2" type="ORF">BD310DRAFT_416429</name>
</gene>
<evidence type="ECO:0000256" key="1">
    <source>
        <dbReference type="SAM" id="MobiDB-lite"/>
    </source>
</evidence>